<keyword evidence="3 6" id="KW-0808">Transferase</keyword>
<keyword evidence="4 6" id="KW-0012">Acyltransferase</keyword>
<organism evidence="9 10">
    <name type="scientific">Trinickia dabaoshanensis</name>
    <dbReference type="NCBI Taxonomy" id="564714"/>
    <lineage>
        <taxon>Bacteria</taxon>
        <taxon>Pseudomonadati</taxon>
        <taxon>Pseudomonadota</taxon>
        <taxon>Betaproteobacteria</taxon>
        <taxon>Burkholderiales</taxon>
        <taxon>Burkholderiaceae</taxon>
        <taxon>Trinickia</taxon>
    </lineage>
</organism>
<dbReference type="EMBL" id="PNYA01000004">
    <property type="protein sequence ID" value="PMS22198.1"/>
    <property type="molecule type" value="Genomic_DNA"/>
</dbReference>
<evidence type="ECO:0000313" key="10">
    <source>
        <dbReference type="Proteomes" id="UP000235616"/>
    </source>
</evidence>
<dbReference type="SUPFAM" id="SSF52151">
    <property type="entry name" value="FabD/lysophospholipase-like"/>
    <property type="match status" value="1"/>
</dbReference>
<name>A0A2N7VYK0_9BURK</name>
<proteinExistence type="inferred from homology"/>
<protein>
    <recommendedName>
        <fullName evidence="2 6">Malonyl CoA-acyl carrier protein transacylase</fullName>
        <ecNumber evidence="1 6">2.3.1.39</ecNumber>
    </recommendedName>
</protein>
<dbReference type="InterPro" id="IPR001227">
    <property type="entry name" value="Ac_transferase_dom_sf"/>
</dbReference>
<dbReference type="InterPro" id="IPR017554">
    <property type="entry name" value="Malonate_deCOase_MdcHsu"/>
</dbReference>
<comment type="similarity">
    <text evidence="6">Belongs to the fabD family.</text>
</comment>
<dbReference type="Proteomes" id="UP000235616">
    <property type="component" value="Unassembled WGS sequence"/>
</dbReference>
<dbReference type="RefSeq" id="WP_102644544.1">
    <property type="nucleotide sequence ID" value="NZ_PNYA01000004.1"/>
</dbReference>
<dbReference type="InterPro" id="IPR016035">
    <property type="entry name" value="Acyl_Trfase/lysoPLipase"/>
</dbReference>
<evidence type="ECO:0000256" key="2">
    <source>
        <dbReference type="ARBA" id="ARBA00018953"/>
    </source>
</evidence>
<evidence type="ECO:0000256" key="5">
    <source>
        <dbReference type="ARBA" id="ARBA00048462"/>
    </source>
</evidence>
<comment type="caution">
    <text evidence="9">The sequence shown here is derived from an EMBL/GenBank/DDBJ whole genome shotgun (WGS) entry which is preliminary data.</text>
</comment>
<dbReference type="GO" id="GO:0005829">
    <property type="term" value="C:cytosol"/>
    <property type="evidence" value="ECO:0007669"/>
    <property type="project" value="TreeGrafter"/>
</dbReference>
<dbReference type="InterPro" id="IPR050858">
    <property type="entry name" value="Mal-CoA-ACP_Trans/PKS_FabD"/>
</dbReference>
<feature type="active site" evidence="7">
    <location>
        <position position="196"/>
    </location>
</feature>
<evidence type="ECO:0000256" key="7">
    <source>
        <dbReference type="PIRSR" id="PIRSR000446-1"/>
    </source>
</evidence>
<dbReference type="Pfam" id="PF00698">
    <property type="entry name" value="Acyl_transf_1"/>
    <property type="match status" value="1"/>
</dbReference>
<reference evidence="9 10" key="1">
    <citation type="submission" date="2018-01" db="EMBL/GenBank/DDBJ databases">
        <title>Whole genome analyses suggest that Burkholderia sensu lato contains two further novel genera in the rhizoxinica-symbiotica group Mycetohabitans gen. nov., and Trinickia gen. nov.: implications for the evolution of diazotrophy and nodulation in the Burkholderiaceae.</title>
        <authorList>
            <person name="Estrada-de los Santos P."/>
            <person name="Palmer M."/>
            <person name="Chavez-Ramirez B."/>
            <person name="Beukes C."/>
            <person name="Steenkamp E.T."/>
            <person name="Hirsch A.M."/>
            <person name="Manyaka P."/>
            <person name="Maluk M."/>
            <person name="Lafos M."/>
            <person name="Crook M."/>
            <person name="Gross E."/>
            <person name="Simon M.F."/>
            <person name="Bueno dos Reis Junior F."/>
            <person name="Poole P.S."/>
            <person name="Venter S.N."/>
            <person name="James E.K."/>
        </authorList>
    </citation>
    <scope>NUCLEOTIDE SEQUENCE [LARGE SCALE GENOMIC DNA]</scope>
    <source>
        <strain evidence="9 10">GIMN1.004</strain>
    </source>
</reference>
<dbReference type="InterPro" id="IPR024925">
    <property type="entry name" value="Malonyl_CoA-ACP_transAc"/>
</dbReference>
<accession>A0A2N7VYK0</accession>
<feature type="active site" evidence="7">
    <location>
        <position position="85"/>
    </location>
</feature>
<dbReference type="EC" id="2.3.1.39" evidence="1 6"/>
<evidence type="ECO:0000256" key="3">
    <source>
        <dbReference type="ARBA" id="ARBA00022679"/>
    </source>
</evidence>
<dbReference type="PANTHER" id="PTHR42681">
    <property type="entry name" value="MALONYL-COA-ACYL CARRIER PROTEIN TRANSACYLASE, MITOCHONDRIAL"/>
    <property type="match status" value="1"/>
</dbReference>
<dbReference type="NCBIfam" id="TIGR03131">
    <property type="entry name" value="malonate_mdcH"/>
    <property type="match status" value="1"/>
</dbReference>
<evidence type="ECO:0000259" key="8">
    <source>
        <dbReference type="SMART" id="SM00827"/>
    </source>
</evidence>
<gene>
    <name evidence="9" type="primary">mdcH</name>
    <name evidence="9" type="ORF">C0Z18_06455</name>
</gene>
<dbReference type="GO" id="GO:0004314">
    <property type="term" value="F:[acyl-carrier-protein] S-malonyltransferase activity"/>
    <property type="evidence" value="ECO:0007669"/>
    <property type="project" value="UniProtKB-EC"/>
</dbReference>
<evidence type="ECO:0000256" key="6">
    <source>
        <dbReference type="PIRNR" id="PIRNR000446"/>
    </source>
</evidence>
<feature type="domain" description="Malonyl-CoA:ACP transacylase (MAT)" evidence="8">
    <location>
        <begin position="5"/>
        <end position="308"/>
    </location>
</feature>
<dbReference type="PIRSF" id="PIRSF000446">
    <property type="entry name" value="Mct"/>
    <property type="match status" value="1"/>
</dbReference>
<comment type="catalytic activity">
    <reaction evidence="5 6">
        <text>holo-[ACP] + malonyl-CoA = malonyl-[ACP] + CoA</text>
        <dbReference type="Rhea" id="RHEA:41792"/>
        <dbReference type="Rhea" id="RHEA-COMP:9623"/>
        <dbReference type="Rhea" id="RHEA-COMP:9685"/>
        <dbReference type="ChEBI" id="CHEBI:57287"/>
        <dbReference type="ChEBI" id="CHEBI:57384"/>
        <dbReference type="ChEBI" id="CHEBI:64479"/>
        <dbReference type="ChEBI" id="CHEBI:78449"/>
        <dbReference type="EC" id="2.3.1.39"/>
    </reaction>
</comment>
<evidence type="ECO:0000256" key="4">
    <source>
        <dbReference type="ARBA" id="ARBA00023315"/>
    </source>
</evidence>
<dbReference type="InterPro" id="IPR016036">
    <property type="entry name" value="Malonyl_transacylase_ACP-bd"/>
</dbReference>
<dbReference type="Gene3D" id="3.40.366.10">
    <property type="entry name" value="Malonyl-Coenzyme A Acyl Carrier Protein, domain 2"/>
    <property type="match status" value="1"/>
</dbReference>
<dbReference type="SMART" id="SM00827">
    <property type="entry name" value="PKS_AT"/>
    <property type="match status" value="1"/>
</dbReference>
<evidence type="ECO:0000313" key="9">
    <source>
        <dbReference type="EMBL" id="PMS22198.1"/>
    </source>
</evidence>
<dbReference type="Gene3D" id="3.30.70.250">
    <property type="entry name" value="Malonyl-CoA ACP transacylase, ACP-binding"/>
    <property type="match status" value="1"/>
</dbReference>
<sequence length="311" mass="33243">MLALLYPGQGAQSAGFLHRLPQHRVVASTIQEASDALSLDVTRLDSNEALESSVAVQITLVVAGVAVARRLADAGIEAQAHAGLSVGAYAAAVGCGAIAFADALRMVRMRAELMERAYPSGYGLSAIEGLTETQIERLIGPQQNAQAGNRVYVANVNAPRQIVVAGSAAALDAFNERASSAGAHRARRLAVSVPSHCELLGDASDTLGQYASDVPVHKPRHLYIDNRRARALHRGEEIRDDLATNMRYTVRWFDALTTLVERGVTLFVEAPPGRVSADIVQAAYPDVAALAAAAFPDDRLVEVVRRRFDNE</sequence>
<evidence type="ECO:0000256" key="1">
    <source>
        <dbReference type="ARBA" id="ARBA00013258"/>
    </source>
</evidence>
<dbReference type="OrthoDB" id="9808564at2"/>
<dbReference type="GO" id="GO:0006633">
    <property type="term" value="P:fatty acid biosynthetic process"/>
    <property type="evidence" value="ECO:0007669"/>
    <property type="project" value="TreeGrafter"/>
</dbReference>
<keyword evidence="10" id="KW-1185">Reference proteome</keyword>
<dbReference type="AlphaFoldDB" id="A0A2N7VYK0"/>
<dbReference type="InterPro" id="IPR014043">
    <property type="entry name" value="Acyl_transferase_dom"/>
</dbReference>
<dbReference type="SUPFAM" id="SSF55048">
    <property type="entry name" value="Probable ACP-binding domain of malonyl-CoA ACP transacylase"/>
    <property type="match status" value="1"/>
</dbReference>
<dbReference type="PANTHER" id="PTHR42681:SF1">
    <property type="entry name" value="MALONYL-COA-ACYL CARRIER PROTEIN TRANSACYLASE, MITOCHONDRIAL"/>
    <property type="match status" value="1"/>
</dbReference>